<gene>
    <name evidence="1" type="ORF">SAY87_020442</name>
</gene>
<dbReference type="EMBL" id="JAXIOK010000012">
    <property type="protein sequence ID" value="KAK4759141.1"/>
    <property type="molecule type" value="Genomic_DNA"/>
</dbReference>
<dbReference type="AlphaFoldDB" id="A0AAN7K6Q9"/>
<reference evidence="1 2" key="1">
    <citation type="journal article" date="2023" name="Hortic Res">
        <title>Pangenome of water caltrop reveals structural variations and asymmetric subgenome divergence after allopolyploidization.</title>
        <authorList>
            <person name="Zhang X."/>
            <person name="Chen Y."/>
            <person name="Wang L."/>
            <person name="Yuan Y."/>
            <person name="Fang M."/>
            <person name="Shi L."/>
            <person name="Lu R."/>
            <person name="Comes H.P."/>
            <person name="Ma Y."/>
            <person name="Chen Y."/>
            <person name="Huang G."/>
            <person name="Zhou Y."/>
            <person name="Zheng Z."/>
            <person name="Qiu Y."/>
        </authorList>
    </citation>
    <scope>NUCLEOTIDE SEQUENCE [LARGE SCALE GENOMIC DNA]</scope>
    <source>
        <tissue evidence="1">Roots</tissue>
    </source>
</reference>
<dbReference type="Proteomes" id="UP001345219">
    <property type="component" value="Chromosome 15"/>
</dbReference>
<evidence type="ECO:0000313" key="2">
    <source>
        <dbReference type="Proteomes" id="UP001345219"/>
    </source>
</evidence>
<sequence>MIPSIHPGCRQISLQGFTAYFILRELLGGDVSARLSSLTLTYFIIKPTLDHIWIFVVVINIVWICPEDEEKEAFGNKKWNEKEISQQLNEIPGSYHIMEVSFPL</sequence>
<organism evidence="1 2">
    <name type="scientific">Trapa incisa</name>
    <dbReference type="NCBI Taxonomy" id="236973"/>
    <lineage>
        <taxon>Eukaryota</taxon>
        <taxon>Viridiplantae</taxon>
        <taxon>Streptophyta</taxon>
        <taxon>Embryophyta</taxon>
        <taxon>Tracheophyta</taxon>
        <taxon>Spermatophyta</taxon>
        <taxon>Magnoliopsida</taxon>
        <taxon>eudicotyledons</taxon>
        <taxon>Gunneridae</taxon>
        <taxon>Pentapetalae</taxon>
        <taxon>rosids</taxon>
        <taxon>malvids</taxon>
        <taxon>Myrtales</taxon>
        <taxon>Lythraceae</taxon>
        <taxon>Trapa</taxon>
    </lineage>
</organism>
<protein>
    <submittedName>
        <fullName evidence="1">Uncharacterized protein</fullName>
    </submittedName>
</protein>
<evidence type="ECO:0000313" key="1">
    <source>
        <dbReference type="EMBL" id="KAK4759141.1"/>
    </source>
</evidence>
<accession>A0AAN7K6Q9</accession>
<keyword evidence="2" id="KW-1185">Reference proteome</keyword>
<name>A0AAN7K6Q9_9MYRT</name>
<comment type="caution">
    <text evidence="1">The sequence shown here is derived from an EMBL/GenBank/DDBJ whole genome shotgun (WGS) entry which is preliminary data.</text>
</comment>
<proteinExistence type="predicted"/>